<feature type="compositionally biased region" description="Basic and acidic residues" evidence="1">
    <location>
        <begin position="225"/>
        <end position="234"/>
    </location>
</feature>
<feature type="region of interest" description="Disordered" evidence="1">
    <location>
        <begin position="186"/>
        <end position="350"/>
    </location>
</feature>
<reference evidence="3 4" key="1">
    <citation type="submission" date="2024-05" db="EMBL/GenBank/DDBJ databases">
        <title>Haplotype-resolved chromosome-level genome assembly of Huyou (Citrus changshanensis).</title>
        <authorList>
            <person name="Miao C."/>
            <person name="Chen W."/>
            <person name="Wu Y."/>
            <person name="Wang L."/>
            <person name="Zhao S."/>
            <person name="Grierson D."/>
            <person name="Xu C."/>
            <person name="Chen K."/>
        </authorList>
    </citation>
    <scope>NUCLEOTIDE SEQUENCE [LARGE SCALE GENOMIC DNA]</scope>
    <source>
        <strain evidence="3">01-14</strain>
        <tissue evidence="3">Leaf</tissue>
    </source>
</reference>
<name>A0AAP0QJ02_9ROSI</name>
<feature type="compositionally biased region" description="Acidic residues" evidence="1">
    <location>
        <begin position="452"/>
        <end position="488"/>
    </location>
</feature>
<organism evidence="3 4">
    <name type="scientific">Citrus x changshan-huyou</name>
    <dbReference type="NCBI Taxonomy" id="2935761"/>
    <lineage>
        <taxon>Eukaryota</taxon>
        <taxon>Viridiplantae</taxon>
        <taxon>Streptophyta</taxon>
        <taxon>Embryophyta</taxon>
        <taxon>Tracheophyta</taxon>
        <taxon>Spermatophyta</taxon>
        <taxon>Magnoliopsida</taxon>
        <taxon>eudicotyledons</taxon>
        <taxon>Gunneridae</taxon>
        <taxon>Pentapetalae</taxon>
        <taxon>rosids</taxon>
        <taxon>malvids</taxon>
        <taxon>Sapindales</taxon>
        <taxon>Rutaceae</taxon>
        <taxon>Aurantioideae</taxon>
        <taxon>Citrus</taxon>
    </lineage>
</organism>
<feature type="compositionally biased region" description="Polar residues" evidence="1">
    <location>
        <begin position="285"/>
        <end position="295"/>
    </location>
</feature>
<dbReference type="GO" id="GO:0005516">
    <property type="term" value="F:calmodulin binding"/>
    <property type="evidence" value="ECO:0007669"/>
    <property type="project" value="InterPro"/>
</dbReference>
<feature type="compositionally biased region" description="Polar residues" evidence="1">
    <location>
        <begin position="319"/>
        <end position="328"/>
    </location>
</feature>
<evidence type="ECO:0000259" key="2">
    <source>
        <dbReference type="SMART" id="SM01054"/>
    </source>
</evidence>
<proteinExistence type="predicted"/>
<evidence type="ECO:0000256" key="1">
    <source>
        <dbReference type="SAM" id="MobiDB-lite"/>
    </source>
</evidence>
<feature type="region of interest" description="Disordered" evidence="1">
    <location>
        <begin position="1"/>
        <end position="39"/>
    </location>
</feature>
<dbReference type="PANTHER" id="PTHR33349">
    <property type="entry name" value="EMB|CAB62594.1"/>
    <property type="match status" value="1"/>
</dbReference>
<feature type="compositionally biased region" description="Basic and acidic residues" evidence="1">
    <location>
        <begin position="381"/>
        <end position="392"/>
    </location>
</feature>
<dbReference type="PANTHER" id="PTHR33349:SF1">
    <property type="entry name" value="EMB|CAB62594.1"/>
    <property type="match status" value="1"/>
</dbReference>
<sequence>MAEESGDLPMTPEITKPNEGNSRRNSMGKASFSNSGEKVLPRYLRASTGSCHDFCKYGRKHASEAKERHPIQKRIIKPAPDSQSPTVTVTVPGRKKTSVVKSDPSPFSKSSLDIPEAEIIKREVSTKSPYVQTVTATSGGQNPVNSEVHSGMKKTAAANLRTSPRPKTRLSEAEIIKREVSTKSPYVQNVTATSGGQNPVNGEVHSGMKKTAAANLRTSPRPKTRLSESLKFNRQEVSSSSEKVNVSSRNVSSKSKETNASSMKLKSPVKRPLSLPDHLGGLSGGRNSDINSGKKTGQPKVAVKKPLTSLRLSLPSPKASFSPNSSNVAVKKAPASPRLPLSSPRVSLSPKPSICRIASLNSRKHKSVKVVSPLKNQGKVKNAETEQSKNELKQANNNDLVHEKTLYVIKMETENKSLESDQNASCAAELSPSPSSLLPKCIPTSPSSLLQNEEEKEQSEYTETEAEDDYLSESEYEESMSVDGEESLGGEHQGKPKKYGMVHSEDKDSEAMKLHFRRGKIVDIQSESNCPRRLKFRRGRVLGQNQNLKADSRRSFKKRGVDDEMNSTKPRSQKVVLRHQDVQGKKDSQVLFNNVIEQTASKLVETRKSKVKALVGAFETVISLQESKPSANVVT</sequence>
<feature type="compositionally biased region" description="Low complexity" evidence="1">
    <location>
        <begin position="304"/>
        <end position="318"/>
    </location>
</feature>
<dbReference type="Pfam" id="PF07839">
    <property type="entry name" value="CaM_binding"/>
    <property type="match status" value="1"/>
</dbReference>
<feature type="compositionally biased region" description="Low complexity" evidence="1">
    <location>
        <begin position="236"/>
        <end position="253"/>
    </location>
</feature>
<feature type="region of interest" description="Disordered" evidence="1">
    <location>
        <begin position="366"/>
        <end position="398"/>
    </location>
</feature>
<evidence type="ECO:0000313" key="3">
    <source>
        <dbReference type="EMBL" id="KAK9194880.1"/>
    </source>
</evidence>
<feature type="region of interest" description="Disordered" evidence="1">
    <location>
        <begin position="61"/>
        <end position="111"/>
    </location>
</feature>
<evidence type="ECO:0000313" key="4">
    <source>
        <dbReference type="Proteomes" id="UP001428341"/>
    </source>
</evidence>
<feature type="domain" description="Calmodulin-binding" evidence="2">
    <location>
        <begin position="510"/>
        <end position="623"/>
    </location>
</feature>
<feature type="compositionally biased region" description="Polar residues" evidence="1">
    <location>
        <begin position="133"/>
        <end position="148"/>
    </location>
</feature>
<dbReference type="AlphaFoldDB" id="A0AAP0QJ02"/>
<dbReference type="SMART" id="SM01054">
    <property type="entry name" value="CaM_binding"/>
    <property type="match status" value="1"/>
</dbReference>
<accession>A0AAP0QJ02</accession>
<comment type="caution">
    <text evidence="3">The sequence shown here is derived from an EMBL/GenBank/DDBJ whole genome shotgun (WGS) entry which is preliminary data.</text>
</comment>
<feature type="compositionally biased region" description="Basic and acidic residues" evidence="1">
    <location>
        <begin position="61"/>
        <end position="70"/>
    </location>
</feature>
<feature type="region of interest" description="Disordered" evidence="1">
    <location>
        <begin position="416"/>
        <end position="501"/>
    </location>
</feature>
<keyword evidence="4" id="KW-1185">Reference proteome</keyword>
<protein>
    <recommendedName>
        <fullName evidence="2">Calmodulin-binding domain-containing protein</fullName>
    </recommendedName>
</protein>
<feature type="compositionally biased region" description="Low complexity" evidence="1">
    <location>
        <begin position="430"/>
        <end position="439"/>
    </location>
</feature>
<feature type="compositionally biased region" description="Low complexity" evidence="1">
    <location>
        <begin position="332"/>
        <end position="350"/>
    </location>
</feature>
<dbReference type="Proteomes" id="UP001428341">
    <property type="component" value="Unassembled WGS sequence"/>
</dbReference>
<gene>
    <name evidence="3" type="ORF">WN944_005587</name>
</gene>
<dbReference type="EMBL" id="JBCGBO010000006">
    <property type="protein sequence ID" value="KAK9194880.1"/>
    <property type="molecule type" value="Genomic_DNA"/>
</dbReference>
<dbReference type="InterPro" id="IPR012417">
    <property type="entry name" value="CaM-bd_dom_pln"/>
</dbReference>
<feature type="compositionally biased region" description="Polar residues" evidence="1">
    <location>
        <begin position="186"/>
        <end position="200"/>
    </location>
</feature>
<feature type="region of interest" description="Disordered" evidence="1">
    <location>
        <begin position="133"/>
        <end position="169"/>
    </location>
</feature>